<dbReference type="PANTHER" id="PTHR34148">
    <property type="entry name" value="ADENOSYLCOBINAMIDE-GDP RIBAZOLETRANSFERASE"/>
    <property type="match status" value="1"/>
</dbReference>
<evidence type="ECO:0000256" key="13">
    <source>
        <dbReference type="ARBA" id="ARBA00023136"/>
    </source>
</evidence>
<evidence type="ECO:0000256" key="10">
    <source>
        <dbReference type="ARBA" id="ARBA00022692"/>
    </source>
</evidence>
<reference evidence="21" key="1">
    <citation type="submission" date="2016-05" db="EMBL/GenBank/DDBJ databases">
        <authorList>
            <person name="Baek K."/>
            <person name="Yang S.-J."/>
        </authorList>
    </citation>
    <scope>NUCLEOTIDE SEQUENCE [LARGE SCALE GENOMIC DNA]</scope>
    <source>
        <strain evidence="21">ST58-10</strain>
    </source>
</reference>
<dbReference type="EMBL" id="CP015839">
    <property type="protein sequence ID" value="ANG62412.1"/>
    <property type="molecule type" value="Genomic_DNA"/>
</dbReference>
<reference evidence="20 21" key="2">
    <citation type="journal article" date="2018" name="Int. J. Syst. Evol. Microbiol.">
        <title>Marinobacterium aestuarii sp. nov., a benzene-degrading marine bacterium isolated from estuary sediment.</title>
        <authorList>
            <person name="Bae S.S."/>
            <person name="Jung J."/>
            <person name="Chung D."/>
            <person name="Baek K."/>
        </authorList>
    </citation>
    <scope>NUCLEOTIDE SEQUENCE [LARGE SCALE GENOMIC DNA]</scope>
    <source>
        <strain evidence="20 21">ST58-10</strain>
    </source>
</reference>
<evidence type="ECO:0000313" key="20">
    <source>
        <dbReference type="EMBL" id="ANG62412.1"/>
    </source>
</evidence>
<dbReference type="GO" id="GO:0005886">
    <property type="term" value="C:plasma membrane"/>
    <property type="evidence" value="ECO:0007669"/>
    <property type="project" value="UniProtKB-SubCell"/>
</dbReference>
<evidence type="ECO:0000256" key="8">
    <source>
        <dbReference type="ARBA" id="ARBA00022573"/>
    </source>
</evidence>
<name>A0A1A9EX69_9GAMM</name>
<evidence type="ECO:0000256" key="14">
    <source>
        <dbReference type="ARBA" id="ARBA00025228"/>
    </source>
</evidence>
<evidence type="ECO:0000256" key="18">
    <source>
        <dbReference type="ARBA" id="ARBA00049504"/>
    </source>
</evidence>
<evidence type="ECO:0000256" key="16">
    <source>
        <dbReference type="ARBA" id="ARBA00032853"/>
    </source>
</evidence>
<comment type="pathway">
    <text evidence="3 19">Cofactor biosynthesis; adenosylcobalamin biosynthesis; adenosylcobalamin from cob(II)yrinate a,c-diamide: step 7/7.</text>
</comment>
<dbReference type="NCBIfam" id="NF001277">
    <property type="entry name" value="PRK00235.1-3"/>
    <property type="match status" value="1"/>
</dbReference>
<dbReference type="InterPro" id="IPR003805">
    <property type="entry name" value="CobS"/>
</dbReference>
<keyword evidence="13 19" id="KW-0472">Membrane</keyword>
<evidence type="ECO:0000256" key="7">
    <source>
        <dbReference type="ARBA" id="ARBA00022475"/>
    </source>
</evidence>
<evidence type="ECO:0000256" key="15">
    <source>
        <dbReference type="ARBA" id="ARBA00032605"/>
    </source>
</evidence>
<feature type="transmembrane region" description="Helical" evidence="19">
    <location>
        <begin position="118"/>
        <end position="144"/>
    </location>
</feature>
<keyword evidence="10 19" id="KW-0812">Transmembrane</keyword>
<keyword evidence="7 19" id="KW-1003">Cell membrane</keyword>
<comment type="function">
    <text evidence="14 19">Joins adenosylcobinamide-GDP and alpha-ribazole to generate adenosylcobalamin (Ado-cobalamin). Also synthesizes adenosylcobalamin 5'-phosphate from adenosylcobinamide-GDP and alpha-ribazole 5'-phosphate.</text>
</comment>
<dbReference type="Pfam" id="PF02654">
    <property type="entry name" value="CobS"/>
    <property type="match status" value="1"/>
</dbReference>
<evidence type="ECO:0000313" key="21">
    <source>
        <dbReference type="Proteomes" id="UP000078070"/>
    </source>
</evidence>
<proteinExistence type="inferred from homology"/>
<protein>
    <recommendedName>
        <fullName evidence="6 19">Adenosylcobinamide-GDP ribazoletransferase</fullName>
        <ecNumber evidence="5 19">2.7.8.26</ecNumber>
    </recommendedName>
    <alternativeName>
        <fullName evidence="16 19">Cobalamin synthase</fullName>
    </alternativeName>
    <alternativeName>
        <fullName evidence="15 19">Cobalamin-5'-phosphate synthase</fullName>
    </alternativeName>
</protein>
<comment type="similarity">
    <text evidence="4 19">Belongs to the CobS family.</text>
</comment>
<evidence type="ECO:0000256" key="6">
    <source>
        <dbReference type="ARBA" id="ARBA00015850"/>
    </source>
</evidence>
<dbReference type="GO" id="GO:0009236">
    <property type="term" value="P:cobalamin biosynthetic process"/>
    <property type="evidence" value="ECO:0007669"/>
    <property type="project" value="UniProtKB-UniRule"/>
</dbReference>
<evidence type="ECO:0000256" key="2">
    <source>
        <dbReference type="ARBA" id="ARBA00004651"/>
    </source>
</evidence>
<dbReference type="STRING" id="1821621.A8C75_07860"/>
<evidence type="ECO:0000256" key="19">
    <source>
        <dbReference type="HAMAP-Rule" id="MF_00719"/>
    </source>
</evidence>
<dbReference type="UniPathway" id="UPA00148">
    <property type="reaction ID" value="UER00238"/>
</dbReference>
<keyword evidence="12 19" id="KW-1133">Transmembrane helix</keyword>
<evidence type="ECO:0000256" key="9">
    <source>
        <dbReference type="ARBA" id="ARBA00022679"/>
    </source>
</evidence>
<evidence type="ECO:0000256" key="11">
    <source>
        <dbReference type="ARBA" id="ARBA00022842"/>
    </source>
</evidence>
<comment type="catalytic activity">
    <reaction evidence="17 19">
        <text>alpha-ribazole + adenosylcob(III)inamide-GDP = adenosylcob(III)alamin + GMP + H(+)</text>
        <dbReference type="Rhea" id="RHEA:16049"/>
        <dbReference type="ChEBI" id="CHEBI:10329"/>
        <dbReference type="ChEBI" id="CHEBI:15378"/>
        <dbReference type="ChEBI" id="CHEBI:18408"/>
        <dbReference type="ChEBI" id="CHEBI:58115"/>
        <dbReference type="ChEBI" id="CHEBI:60487"/>
        <dbReference type="EC" id="2.7.8.26"/>
    </reaction>
</comment>
<feature type="transmembrane region" description="Helical" evidence="19">
    <location>
        <begin position="183"/>
        <end position="216"/>
    </location>
</feature>
<keyword evidence="21" id="KW-1185">Reference proteome</keyword>
<evidence type="ECO:0000256" key="4">
    <source>
        <dbReference type="ARBA" id="ARBA00010561"/>
    </source>
</evidence>
<evidence type="ECO:0000256" key="1">
    <source>
        <dbReference type="ARBA" id="ARBA00001946"/>
    </source>
</evidence>
<dbReference type="NCBIfam" id="TIGR00317">
    <property type="entry name" value="cobS"/>
    <property type="match status" value="1"/>
</dbReference>
<comment type="catalytic activity">
    <reaction evidence="18 19">
        <text>alpha-ribazole 5'-phosphate + adenosylcob(III)inamide-GDP = adenosylcob(III)alamin 5'-phosphate + GMP + H(+)</text>
        <dbReference type="Rhea" id="RHEA:23560"/>
        <dbReference type="ChEBI" id="CHEBI:15378"/>
        <dbReference type="ChEBI" id="CHEBI:57918"/>
        <dbReference type="ChEBI" id="CHEBI:58115"/>
        <dbReference type="ChEBI" id="CHEBI:60487"/>
        <dbReference type="ChEBI" id="CHEBI:60493"/>
        <dbReference type="EC" id="2.7.8.26"/>
    </reaction>
</comment>
<organism evidence="20 21">
    <name type="scientific">Marinobacterium aestuarii</name>
    <dbReference type="NCBI Taxonomy" id="1821621"/>
    <lineage>
        <taxon>Bacteria</taxon>
        <taxon>Pseudomonadati</taxon>
        <taxon>Pseudomonadota</taxon>
        <taxon>Gammaproteobacteria</taxon>
        <taxon>Oceanospirillales</taxon>
        <taxon>Oceanospirillaceae</taxon>
        <taxon>Marinobacterium</taxon>
    </lineage>
</organism>
<dbReference type="AlphaFoldDB" id="A0A1A9EX69"/>
<evidence type="ECO:0000256" key="17">
    <source>
        <dbReference type="ARBA" id="ARBA00048623"/>
    </source>
</evidence>
<dbReference type="PANTHER" id="PTHR34148:SF1">
    <property type="entry name" value="ADENOSYLCOBINAMIDE-GDP RIBAZOLETRANSFERASE"/>
    <property type="match status" value="1"/>
</dbReference>
<keyword evidence="11 19" id="KW-0460">Magnesium</keyword>
<evidence type="ECO:0000256" key="12">
    <source>
        <dbReference type="ARBA" id="ARBA00022989"/>
    </source>
</evidence>
<feature type="transmembrane region" description="Helical" evidence="19">
    <location>
        <begin position="40"/>
        <end position="63"/>
    </location>
</feature>
<evidence type="ECO:0000256" key="5">
    <source>
        <dbReference type="ARBA" id="ARBA00013200"/>
    </source>
</evidence>
<dbReference type="RefSeq" id="WP_067380390.1">
    <property type="nucleotide sequence ID" value="NZ_CP015839.1"/>
</dbReference>
<dbReference type="EC" id="2.7.8.26" evidence="5 19"/>
<keyword evidence="8 19" id="KW-0169">Cobalamin biosynthesis</keyword>
<keyword evidence="9 19" id="KW-0808">Transferase</keyword>
<sequence length="254" mass="27268">MNALTRELHLFFNALTFFTRIPAPAWVKFGADELNHASRYFPLVGLIVGLVAAALYAIFALLFPTTIAVLLSTGCILLLTGGFHEDGLADLCDGFGGGWTPQQTLDIMKDSRLGSYGALGLIVVLGLKFASLISVSDILIALIAGHTLSRFVAVSLIHTDRYVQLDQLSKVRPLASNTSRAELLIAAIPALACLLMLPVYSAVAVIAALLLIRLYLCRLFRHRLGGYTGDCLGATQQLAEVAVYLVLCLPLGLL</sequence>
<comment type="subcellular location">
    <subcellularLocation>
        <location evidence="2 19">Cell membrane</location>
        <topology evidence="2 19">Multi-pass membrane protein</topology>
    </subcellularLocation>
</comment>
<gene>
    <name evidence="19" type="primary">cobS</name>
    <name evidence="20" type="ORF">A8C75_07860</name>
</gene>
<comment type="cofactor">
    <cofactor evidence="1 19">
        <name>Mg(2+)</name>
        <dbReference type="ChEBI" id="CHEBI:18420"/>
    </cofactor>
</comment>
<dbReference type="Proteomes" id="UP000078070">
    <property type="component" value="Chromosome"/>
</dbReference>
<dbReference type="OrthoDB" id="9794626at2"/>
<evidence type="ECO:0000256" key="3">
    <source>
        <dbReference type="ARBA" id="ARBA00004663"/>
    </source>
</evidence>
<accession>A0A1A9EX69</accession>
<dbReference type="GO" id="GO:0008818">
    <property type="term" value="F:cobalamin 5'-phosphate synthase activity"/>
    <property type="evidence" value="ECO:0007669"/>
    <property type="project" value="UniProtKB-UniRule"/>
</dbReference>
<dbReference type="HAMAP" id="MF_00719">
    <property type="entry name" value="CobS"/>
    <property type="match status" value="1"/>
</dbReference>
<dbReference type="GO" id="GO:0051073">
    <property type="term" value="F:adenosylcobinamide-GDP ribazoletransferase activity"/>
    <property type="evidence" value="ECO:0007669"/>
    <property type="project" value="UniProtKB-UniRule"/>
</dbReference>
<comment type="caution">
    <text evidence="19">Lacks conserved residue(s) required for the propagation of feature annotation.</text>
</comment>
<dbReference type="KEGG" id="mars:A8C75_07860"/>